<dbReference type="EMBL" id="CP011545">
    <property type="protein sequence ID" value="AKK08085.1"/>
    <property type="molecule type" value="Genomic_DNA"/>
</dbReference>
<dbReference type="STRING" id="136857.CTEST_03150"/>
<dbReference type="InterPro" id="IPR019606">
    <property type="entry name" value="GerMN"/>
</dbReference>
<dbReference type="SUPFAM" id="SSF69304">
    <property type="entry name" value="Tricorn protease N-terminal domain"/>
    <property type="match status" value="1"/>
</dbReference>
<evidence type="ECO:0000313" key="10">
    <source>
        <dbReference type="EMBL" id="AKK08085.1"/>
    </source>
</evidence>
<comment type="similarity">
    <text evidence="6">Belongs to the LpqB lipoprotein family.</text>
</comment>
<protein>
    <recommendedName>
        <fullName evidence="6">Lipoprotein LpqB</fullName>
    </recommendedName>
</protein>
<organism evidence="10 11">
    <name type="scientific">Corynebacterium testudinoris</name>
    <dbReference type="NCBI Taxonomy" id="136857"/>
    <lineage>
        <taxon>Bacteria</taxon>
        <taxon>Bacillati</taxon>
        <taxon>Actinomycetota</taxon>
        <taxon>Actinomycetes</taxon>
        <taxon>Mycobacteriales</taxon>
        <taxon>Corynebacteriaceae</taxon>
        <taxon>Corynebacterium</taxon>
    </lineage>
</organism>
<keyword evidence="3 6" id="KW-0472">Membrane</keyword>
<dbReference type="PROSITE" id="PS51257">
    <property type="entry name" value="PROKAR_LIPOPROTEIN"/>
    <property type="match status" value="1"/>
</dbReference>
<reference evidence="11" key="2">
    <citation type="submission" date="2015-05" db="EMBL/GenBank/DDBJ databases">
        <title>Complete genome sequence of Corynebacterium testudinoris DSM 44614, recovered from necrotic lesions in the mouth of a tortoise.</title>
        <authorList>
            <person name="Ruckert C."/>
            <person name="Albersmeier A."/>
            <person name="Winkler A."/>
            <person name="Tauch A."/>
        </authorList>
    </citation>
    <scope>NUCLEOTIDE SEQUENCE [LARGE SCALE GENOMIC DNA]</scope>
    <source>
        <strain evidence="11">DSM 44614</strain>
    </source>
</reference>
<keyword evidence="11" id="KW-1185">Reference proteome</keyword>
<dbReference type="InterPro" id="IPR059026">
    <property type="entry name" value="LpqB_N"/>
</dbReference>
<feature type="signal peptide" evidence="8">
    <location>
        <begin position="1"/>
        <end position="24"/>
    </location>
</feature>
<comment type="subcellular location">
    <subcellularLocation>
        <location evidence="6">Cell membrane</location>
        <topology evidence="6">Lipid-anchor</topology>
    </subcellularLocation>
</comment>
<dbReference type="SMART" id="SM00909">
    <property type="entry name" value="Germane"/>
    <property type="match status" value="1"/>
</dbReference>
<dbReference type="PATRIC" id="fig|136857.5.peg.623"/>
<evidence type="ECO:0000256" key="7">
    <source>
        <dbReference type="SAM" id="MobiDB-lite"/>
    </source>
</evidence>
<gene>
    <name evidence="6 10" type="primary">lpqB</name>
    <name evidence="10" type="ORF">CTEST_03150</name>
</gene>
<dbReference type="Proteomes" id="UP000035540">
    <property type="component" value="Chromosome"/>
</dbReference>
<dbReference type="HAMAP" id="MF_01373">
    <property type="entry name" value="LpqB_lipoprot"/>
    <property type="match status" value="1"/>
</dbReference>
<dbReference type="Pfam" id="PF10647">
    <property type="entry name" value="Gmad1"/>
    <property type="match status" value="1"/>
</dbReference>
<dbReference type="InterPro" id="IPR023959">
    <property type="entry name" value="LpqB"/>
</dbReference>
<keyword evidence="4 6" id="KW-0564">Palmitate</keyword>
<proteinExistence type="inferred from homology"/>
<feature type="region of interest" description="Disordered" evidence="7">
    <location>
        <begin position="31"/>
        <end position="59"/>
    </location>
</feature>
<dbReference type="InterPro" id="IPR018910">
    <property type="entry name" value="LpqB_C"/>
</dbReference>
<sequence length="573" mass="61024">MTSTRKPRPVRTLLAAVSCALLTAGCTTLPSNTEPQALRSFDVPTESATNRGPEPGREPDLLLRDFYTSSAQPTQDYFAARSYLMPETAEQWNPQESLLVVDRIDLNTQPGSTSDKRTFSVRGAVIGRIAAGGSYEPENGVYEATIEMARNTSGEWRISSLPAGIVLERTEMRNQFQPQLVYFFEPTNQALVMDRRWIYSGHESLDAVLISLIMEGPSRLLAPAVNNDLPAEATFAGINDGIYQFTGFTGMDADARLRFAAQLVWTLASANVPEPYSVQVDGAPIVPGYGELTTDDFAKFNPQVTNVANTPLFALTDGVVHRVSATAVTPVEGDLGTMGGVTSVDIITEGAAAAVRKVGNESELYVGDLDGNLEPVLKAETISRPTFELDPSALWAVIDGRTVERIVISGVVGGVSRTEVDISALDAMGGDISVLRLSRTGARVAMIVDGRVYAGVVSRPGPGQRRVVNVHELAPQLGATALSLDWQPDGSLIVGTSTPETPIWRVEQDGSAATSLPSGNITAPVVAVAASSTTIYLTDALAVRQMPTTGGDNAFWREVAGLQGVRSAAVIAN</sequence>
<evidence type="ECO:0000256" key="1">
    <source>
        <dbReference type="ARBA" id="ARBA00022475"/>
    </source>
</evidence>
<dbReference type="GO" id="GO:0005886">
    <property type="term" value="C:plasma membrane"/>
    <property type="evidence" value="ECO:0007669"/>
    <property type="project" value="UniProtKB-SubCell"/>
</dbReference>
<evidence type="ECO:0000313" key="11">
    <source>
        <dbReference type="Proteomes" id="UP000035540"/>
    </source>
</evidence>
<feature type="chain" id="PRO_5038967008" description="Lipoprotein LpqB" evidence="8">
    <location>
        <begin position="25"/>
        <end position="573"/>
    </location>
</feature>
<feature type="domain" description="GerMN" evidence="9">
    <location>
        <begin position="206"/>
        <end position="289"/>
    </location>
</feature>
<dbReference type="Pfam" id="PF10646">
    <property type="entry name" value="Germane"/>
    <property type="match status" value="1"/>
</dbReference>
<evidence type="ECO:0000256" key="2">
    <source>
        <dbReference type="ARBA" id="ARBA00022729"/>
    </source>
</evidence>
<evidence type="ECO:0000256" key="6">
    <source>
        <dbReference type="HAMAP-Rule" id="MF_01373"/>
    </source>
</evidence>
<accession>A0A0G3H5N7</accession>
<keyword evidence="1 6" id="KW-1003">Cell membrane</keyword>
<name>A0A0G3H5N7_9CORY</name>
<dbReference type="AlphaFoldDB" id="A0A0G3H5N7"/>
<keyword evidence="2 6" id="KW-0732">Signal</keyword>
<reference evidence="10 11" key="1">
    <citation type="journal article" date="2015" name="Genome Announc.">
        <title>Complete Genome Sequence of the Type Strain Corynebacterium testudinoris DSM 44614, Recovered from Necrotic Lesions in the Mouth of a Tortoise.</title>
        <authorList>
            <person name="Ruckert C."/>
            <person name="Kriete M."/>
            <person name="Jaenicke S."/>
            <person name="Winkler A."/>
            <person name="Tauch A."/>
        </authorList>
    </citation>
    <scope>NUCLEOTIDE SEQUENCE [LARGE SCALE GENOMIC DNA]</scope>
    <source>
        <strain evidence="10 11">DSM 44614</strain>
    </source>
</reference>
<dbReference type="NCBIfam" id="NF010141">
    <property type="entry name" value="PRK13616.1"/>
    <property type="match status" value="1"/>
</dbReference>
<evidence type="ECO:0000256" key="3">
    <source>
        <dbReference type="ARBA" id="ARBA00023136"/>
    </source>
</evidence>
<evidence type="ECO:0000256" key="5">
    <source>
        <dbReference type="ARBA" id="ARBA00023288"/>
    </source>
</evidence>
<keyword evidence="5 6" id="KW-0449">Lipoprotein</keyword>
<evidence type="ECO:0000256" key="8">
    <source>
        <dbReference type="SAM" id="SignalP"/>
    </source>
</evidence>
<evidence type="ECO:0000259" key="9">
    <source>
        <dbReference type="SMART" id="SM00909"/>
    </source>
</evidence>
<dbReference type="KEGG" id="cted:CTEST_03150"/>
<evidence type="ECO:0000256" key="4">
    <source>
        <dbReference type="ARBA" id="ARBA00023139"/>
    </source>
</evidence>
<dbReference type="OrthoDB" id="3226781at2"/>
<dbReference type="RefSeq" id="WP_047252501.1">
    <property type="nucleotide sequence ID" value="NZ_CP011545.1"/>
</dbReference>
<dbReference type="Pfam" id="PF25976">
    <property type="entry name" value="LpqB_N"/>
    <property type="match status" value="1"/>
</dbReference>